<dbReference type="Gene3D" id="2.120.10.80">
    <property type="entry name" value="Kelch-type beta propeller"/>
    <property type="match status" value="1"/>
</dbReference>
<evidence type="ECO:0000313" key="3">
    <source>
        <dbReference type="Proteomes" id="UP000030742"/>
    </source>
</evidence>
<evidence type="ECO:0000259" key="1">
    <source>
        <dbReference type="Pfam" id="PF12937"/>
    </source>
</evidence>
<name>U4U9L6_DENPD</name>
<accession>U4U9L6</accession>
<dbReference type="InterPro" id="IPR015915">
    <property type="entry name" value="Kelch-typ_b-propeller"/>
</dbReference>
<dbReference type="InterPro" id="IPR001810">
    <property type="entry name" value="F-box_dom"/>
</dbReference>
<dbReference type="InterPro" id="IPR036047">
    <property type="entry name" value="F-box-like_dom_sf"/>
</dbReference>
<dbReference type="EMBL" id="KB631930">
    <property type="protein sequence ID" value="ERL87301.1"/>
    <property type="molecule type" value="Genomic_DNA"/>
</dbReference>
<dbReference type="AlphaFoldDB" id="U4U9L6"/>
<feature type="domain" description="F-box" evidence="1">
    <location>
        <begin position="19"/>
        <end position="55"/>
    </location>
</feature>
<dbReference type="PANTHER" id="PTHR46432:SF1">
    <property type="entry name" value="F-BOX ONLY PROTEIN 42"/>
    <property type="match status" value="1"/>
</dbReference>
<dbReference type="OrthoDB" id="9973021at2759"/>
<dbReference type="InterPro" id="IPR052821">
    <property type="entry name" value="F-box_only_SRC"/>
</dbReference>
<protein>
    <recommendedName>
        <fullName evidence="1">F-box domain-containing protein</fullName>
    </recommendedName>
</protein>
<evidence type="ECO:0000313" key="2">
    <source>
        <dbReference type="EMBL" id="ERL87301.1"/>
    </source>
</evidence>
<dbReference type="PANTHER" id="PTHR46432">
    <property type="entry name" value="F-BOX ONLY PROTEIN 42"/>
    <property type="match status" value="1"/>
</dbReference>
<feature type="non-terminal residue" evidence="2">
    <location>
        <position position="502"/>
    </location>
</feature>
<dbReference type="Pfam" id="PF13415">
    <property type="entry name" value="Beta-prop_FBX42"/>
    <property type="match status" value="1"/>
</dbReference>
<dbReference type="GO" id="GO:0019005">
    <property type="term" value="C:SCF ubiquitin ligase complex"/>
    <property type="evidence" value="ECO:0007669"/>
    <property type="project" value="TreeGrafter"/>
</dbReference>
<dbReference type="SUPFAM" id="SSF81383">
    <property type="entry name" value="F-box domain"/>
    <property type="match status" value="1"/>
</dbReference>
<dbReference type="SUPFAM" id="SSF117281">
    <property type="entry name" value="Kelch motif"/>
    <property type="match status" value="1"/>
</dbReference>
<sequence>MVGRSINAMVDNCNGTSMDALPDEVIEFILSFVSTYKDLHNCMAVSERWKRCAENVRQVKNRKFHKSIADMDMNWTRVSVAPNTAGITRRFSHSAVVCDDLMYIFGGCTSSMTTFNDLWKLDLNTRMWIRPITTGAYPSPKACSTLVQYKEMLILFGGWTYPPSYPLHQSWHLYDELHVYDKSKNQWTCINTMLTPPPMAGHSASVVGDWMIVFGGLQRQQGEVHCEKSNVVWKLNLVTWTWTQQLFEGGQRPKGRFGATQVVLDEKNLLILGGSAGPNIQFHDCWILNMEGDAWKWIRVSLLDRDNEAQNIWSNPGCLVGDKLVVLNKRRNSKEAHSVVYYPRSQWLTALPEHPRFSRIDLANRPNDVDDNVNGRRGSLLNRHQEKCSQATQQRNIQHTVELSPMAKKRLIAMPKSNELSMTVCVLDIAQVLTAGTAKWLMPKTLSSNGPEETILYSLVQGQSELIMFGGILKDCKTLFPCDLSNQISNCLQFITAHDYVI</sequence>
<dbReference type="Proteomes" id="UP000030742">
    <property type="component" value="Unassembled WGS sequence"/>
</dbReference>
<organism evidence="2 3">
    <name type="scientific">Dendroctonus ponderosae</name>
    <name type="common">Mountain pine beetle</name>
    <dbReference type="NCBI Taxonomy" id="77166"/>
    <lineage>
        <taxon>Eukaryota</taxon>
        <taxon>Metazoa</taxon>
        <taxon>Ecdysozoa</taxon>
        <taxon>Arthropoda</taxon>
        <taxon>Hexapoda</taxon>
        <taxon>Insecta</taxon>
        <taxon>Pterygota</taxon>
        <taxon>Neoptera</taxon>
        <taxon>Endopterygota</taxon>
        <taxon>Coleoptera</taxon>
        <taxon>Polyphaga</taxon>
        <taxon>Cucujiformia</taxon>
        <taxon>Curculionidae</taxon>
        <taxon>Scolytinae</taxon>
        <taxon>Dendroctonus</taxon>
    </lineage>
</organism>
<dbReference type="Pfam" id="PF12937">
    <property type="entry name" value="F-box-like"/>
    <property type="match status" value="1"/>
</dbReference>
<dbReference type="GO" id="GO:1990756">
    <property type="term" value="F:ubiquitin-like ligase-substrate adaptor activity"/>
    <property type="evidence" value="ECO:0007669"/>
    <property type="project" value="TreeGrafter"/>
</dbReference>
<dbReference type="Gene3D" id="1.20.1280.50">
    <property type="match status" value="1"/>
</dbReference>
<dbReference type="STRING" id="77166.U4U9L6"/>
<gene>
    <name evidence="2" type="ORF">D910_04696</name>
</gene>
<reference evidence="2 3" key="1">
    <citation type="journal article" date="2013" name="Genome Biol.">
        <title>Draft genome of the mountain pine beetle, Dendroctonus ponderosae Hopkins, a major forest pest.</title>
        <authorList>
            <person name="Keeling C.I."/>
            <person name="Yuen M.M."/>
            <person name="Liao N.Y."/>
            <person name="Docking T.R."/>
            <person name="Chan S.K."/>
            <person name="Taylor G.A."/>
            <person name="Palmquist D.L."/>
            <person name="Jackman S.D."/>
            <person name="Nguyen A."/>
            <person name="Li M."/>
            <person name="Henderson H."/>
            <person name="Janes J.K."/>
            <person name="Zhao Y."/>
            <person name="Pandoh P."/>
            <person name="Moore R."/>
            <person name="Sperling F.A."/>
            <person name="Huber D.P."/>
            <person name="Birol I."/>
            <person name="Jones S.J."/>
            <person name="Bohlmann J."/>
        </authorList>
    </citation>
    <scope>NUCLEOTIDE SEQUENCE</scope>
</reference>
<proteinExistence type="predicted"/>